<dbReference type="RefSeq" id="WP_008901106.1">
    <property type="nucleotide sequence ID" value="NZ_GL397071.1"/>
</dbReference>
<dbReference type="Pfam" id="PF01212">
    <property type="entry name" value="Beta_elim_lyase"/>
    <property type="match status" value="1"/>
</dbReference>
<reference evidence="5 6" key="1">
    <citation type="submission" date="2010-07" db="EMBL/GenBank/DDBJ databases">
        <authorList>
            <person name="Muzny D."/>
            <person name="Qin X."/>
            <person name="Deng J."/>
            <person name="Jiang H."/>
            <person name="Liu Y."/>
            <person name="Qu J."/>
            <person name="Song X.-Z."/>
            <person name="Zhang L."/>
            <person name="Thornton R."/>
            <person name="Coyle M."/>
            <person name="Francisco L."/>
            <person name="Jackson L."/>
            <person name="Javaid M."/>
            <person name="Korchina V."/>
            <person name="Kovar C."/>
            <person name="Mata R."/>
            <person name="Mathew T."/>
            <person name="Ngo R."/>
            <person name="Nguyen L."/>
            <person name="Nguyen N."/>
            <person name="Okwuonu G."/>
            <person name="Ongeri F."/>
            <person name="Pham C."/>
            <person name="Simmons D."/>
            <person name="Wilczek-Boney K."/>
            <person name="Hale W."/>
            <person name="Jakkamsetti A."/>
            <person name="Pham P."/>
            <person name="Ruth R."/>
            <person name="San Lucas F."/>
            <person name="Warren J."/>
            <person name="Zhang J."/>
            <person name="Zhao Z."/>
            <person name="Zhou C."/>
            <person name="Zhu D."/>
            <person name="Lee S."/>
            <person name="Bess C."/>
            <person name="Blankenburg K."/>
            <person name="Forbes L."/>
            <person name="Fu Q."/>
            <person name="Gubbala S."/>
            <person name="Hirani K."/>
            <person name="Jayaseelan J.C."/>
            <person name="Lara F."/>
            <person name="Munidasa M."/>
            <person name="Palculict T."/>
            <person name="Patil S."/>
            <person name="Pu L.-L."/>
            <person name="Saada N."/>
            <person name="Tang L."/>
            <person name="Weissenberger G."/>
            <person name="Zhu Y."/>
            <person name="Hemphill L."/>
            <person name="Shang Y."/>
            <person name="Youmans B."/>
            <person name="Ayvaz T."/>
            <person name="Ross M."/>
            <person name="Santibanez J."/>
            <person name="Aqrawi P."/>
            <person name="Gross S."/>
            <person name="Joshi V."/>
            <person name="Fowler G."/>
            <person name="Nazareth L."/>
            <person name="Reid J."/>
            <person name="Worley K."/>
            <person name="Petrosino J."/>
            <person name="Highlander S."/>
            <person name="Gibbs R."/>
        </authorList>
    </citation>
    <scope>NUCLEOTIDE SEQUENCE [LARGE SCALE GENOMIC DNA]</scope>
    <source>
        <strain evidence="5 6">ATCC BAA-1640</strain>
    </source>
</reference>
<dbReference type="PANTHER" id="PTHR48097">
    <property type="entry name" value="L-THREONINE ALDOLASE-RELATED"/>
    <property type="match status" value="1"/>
</dbReference>
<comment type="similarity">
    <text evidence="2">Belongs to the threonine aldolase family.</text>
</comment>
<dbReference type="OrthoDB" id="9774495at2"/>
<dbReference type="HOGENOM" id="CLU_049619_1_0_9"/>
<dbReference type="GO" id="GO:0006520">
    <property type="term" value="P:amino acid metabolic process"/>
    <property type="evidence" value="ECO:0007669"/>
    <property type="project" value="InterPro"/>
</dbReference>
<keyword evidence="3" id="KW-0663">Pyridoxal phosphate</keyword>
<dbReference type="SUPFAM" id="SSF53383">
    <property type="entry name" value="PLP-dependent transferases"/>
    <property type="match status" value="1"/>
</dbReference>
<dbReference type="InterPro" id="IPR015424">
    <property type="entry name" value="PyrdxlP-dep_Trfase"/>
</dbReference>
<name>E0NJD1_9FIRM</name>
<sequence>MKNFLNDYNDKGHPQVYEFLAKLDEDKMIGYGQDDYSLSVQEKIKKEIGRDDVVVEFLPGGTIANIVAATHTLMSYEAIVCATTGHISIHETGSMEATGHKVVTIDTPDGKLTENLLRDKLALFGAENDVIPKVVYISNTTEAGTVYSIDEIKALYEVCLEFGTYLFVDGARLAVAMAREGFTLKELSESCDIFTIGGTKNGAMFGEALVVVEDDLKERLRNHMKQKGSIMAKGFILSAQFDALFENGLYYELGKNAYEKAMKLKDGLLKLGVVFAFPPESNQLFISLTKDQIEKVEEFALIGLENLGTDVYNVRLCTSYRTTDEEVEGFLEKLKEIL</sequence>
<organism evidence="5 6">
    <name type="scientific">Peptoniphilus duerdenii ATCC BAA-1640</name>
    <dbReference type="NCBI Taxonomy" id="862517"/>
    <lineage>
        <taxon>Bacteria</taxon>
        <taxon>Bacillati</taxon>
        <taxon>Bacillota</taxon>
        <taxon>Tissierellia</taxon>
        <taxon>Tissierellales</taxon>
        <taxon>Peptoniphilaceae</taxon>
        <taxon>Peptoniphilus</taxon>
    </lineage>
</organism>
<feature type="domain" description="Aromatic amino acid beta-eliminating lyase/threonine aldolase" evidence="4">
    <location>
        <begin position="30"/>
        <end position="288"/>
    </location>
</feature>
<dbReference type="eggNOG" id="COG2008">
    <property type="taxonomic scope" value="Bacteria"/>
</dbReference>
<evidence type="ECO:0000256" key="3">
    <source>
        <dbReference type="ARBA" id="ARBA00022898"/>
    </source>
</evidence>
<dbReference type="InterPro" id="IPR001597">
    <property type="entry name" value="ArAA_b-elim_lyase/Thr_aldolase"/>
</dbReference>
<keyword evidence="5" id="KW-0456">Lyase</keyword>
<dbReference type="InterPro" id="IPR015422">
    <property type="entry name" value="PyrdxlP-dep_Trfase_small"/>
</dbReference>
<evidence type="ECO:0000313" key="5">
    <source>
        <dbReference type="EMBL" id="EFM26079.1"/>
    </source>
</evidence>
<dbReference type="GO" id="GO:0004793">
    <property type="term" value="F:threonine aldolase activity"/>
    <property type="evidence" value="ECO:0007669"/>
    <property type="project" value="UniProtKB-EC"/>
</dbReference>
<dbReference type="Gene3D" id="3.40.640.10">
    <property type="entry name" value="Type I PLP-dependent aspartate aminotransferase-like (Major domain)"/>
    <property type="match status" value="1"/>
</dbReference>
<dbReference type="STRING" id="862517.HMPREF9225_0270"/>
<evidence type="ECO:0000256" key="1">
    <source>
        <dbReference type="ARBA" id="ARBA00001933"/>
    </source>
</evidence>
<dbReference type="AlphaFoldDB" id="E0NJD1"/>
<dbReference type="PANTHER" id="PTHR48097:SF5">
    <property type="entry name" value="LOW SPECIFICITY L-THREONINE ALDOLASE"/>
    <property type="match status" value="1"/>
</dbReference>
<dbReference type="Proteomes" id="UP000003280">
    <property type="component" value="Unassembled WGS sequence"/>
</dbReference>
<gene>
    <name evidence="5" type="primary">ltaE</name>
    <name evidence="5" type="ORF">HMPREF9225_0270</name>
</gene>
<accession>E0NJD1</accession>
<dbReference type="Gene3D" id="3.90.1150.10">
    <property type="entry name" value="Aspartate Aminotransferase, domain 1"/>
    <property type="match status" value="1"/>
</dbReference>
<protein>
    <submittedName>
        <fullName evidence="5">Beta-eliminating lyase</fullName>
        <ecNumber evidence="5">4.1.2.5</ecNumber>
    </submittedName>
</protein>
<dbReference type="EC" id="4.1.2.5" evidence="5"/>
<proteinExistence type="inferred from homology"/>
<dbReference type="InterPro" id="IPR015421">
    <property type="entry name" value="PyrdxlP-dep_Trfase_major"/>
</dbReference>
<evidence type="ECO:0000259" key="4">
    <source>
        <dbReference type="Pfam" id="PF01212"/>
    </source>
</evidence>
<comment type="caution">
    <text evidence="5">The sequence shown here is derived from an EMBL/GenBank/DDBJ whole genome shotgun (WGS) entry which is preliminary data.</text>
</comment>
<evidence type="ECO:0000313" key="6">
    <source>
        <dbReference type="Proteomes" id="UP000003280"/>
    </source>
</evidence>
<keyword evidence="6" id="KW-1185">Reference proteome</keyword>
<comment type="cofactor">
    <cofactor evidence="1">
        <name>pyridoxal 5'-phosphate</name>
        <dbReference type="ChEBI" id="CHEBI:597326"/>
    </cofactor>
</comment>
<dbReference type="EMBL" id="AEEH01000017">
    <property type="protein sequence ID" value="EFM26079.1"/>
    <property type="molecule type" value="Genomic_DNA"/>
</dbReference>
<evidence type="ECO:0000256" key="2">
    <source>
        <dbReference type="ARBA" id="ARBA00006966"/>
    </source>
</evidence>